<protein>
    <submittedName>
        <fullName evidence="1">Uncharacterized protein</fullName>
    </submittedName>
</protein>
<keyword evidence="1" id="KW-0614">Plasmid</keyword>
<name>A8ZN64_ACAM1</name>
<dbReference type="KEGG" id="amr:AM1_C0336"/>
<evidence type="ECO:0000313" key="2">
    <source>
        <dbReference type="Proteomes" id="UP000000268"/>
    </source>
</evidence>
<reference evidence="1 2" key="1">
    <citation type="journal article" date="2008" name="Proc. Natl. Acad. Sci. U.S.A.">
        <title>Niche adaptation and genome expansion in the chlorophyll d-producing cyanobacterium Acaryochloris marina.</title>
        <authorList>
            <person name="Swingley W.D."/>
            <person name="Chen M."/>
            <person name="Cheung P.C."/>
            <person name="Conrad A.L."/>
            <person name="Dejesa L.C."/>
            <person name="Hao J."/>
            <person name="Honchak B.M."/>
            <person name="Karbach L.E."/>
            <person name="Kurdoglu A."/>
            <person name="Lahiri S."/>
            <person name="Mastrian S.D."/>
            <person name="Miyashita H."/>
            <person name="Page L."/>
            <person name="Ramakrishna P."/>
            <person name="Satoh S."/>
            <person name="Sattley W.M."/>
            <person name="Shimada Y."/>
            <person name="Taylor H.L."/>
            <person name="Tomo T."/>
            <person name="Tsuchiya T."/>
            <person name="Wang Z.T."/>
            <person name="Raymond J."/>
            <person name="Mimuro M."/>
            <person name="Blankenship R.E."/>
            <person name="Touchman J.W."/>
        </authorList>
    </citation>
    <scope>NUCLEOTIDE SEQUENCE [LARGE SCALE GENOMIC DNA]</scope>
    <source>
        <strain evidence="2">MBIC 11017</strain>
        <plasmid evidence="2">Plasmid pREB3</plasmid>
    </source>
</reference>
<dbReference type="EMBL" id="CP000840">
    <property type="protein sequence ID" value="ABW32263.1"/>
    <property type="molecule type" value="Genomic_DNA"/>
</dbReference>
<dbReference type="AlphaFoldDB" id="A8ZN64"/>
<geneLocation type="plasmid" evidence="1 2">
    <name>pREB3</name>
</geneLocation>
<accession>A8ZN64</accession>
<keyword evidence="2" id="KW-1185">Reference proteome</keyword>
<dbReference type="Proteomes" id="UP000000268">
    <property type="component" value="Plasmid pREB3"/>
</dbReference>
<evidence type="ECO:0000313" key="1">
    <source>
        <dbReference type="EMBL" id="ABW32263.1"/>
    </source>
</evidence>
<dbReference type="HOGENOM" id="CLU_165898_0_0_3"/>
<proteinExistence type="predicted"/>
<sequence>MLLSVGRILEVGHFLDNLPTLGIEHCKAGSDMGGPKQFSETADSDEISRLRKQLTISIKFHQYKHLQKLPLEVAVRAMAEAWEACYPESVPPHCSGTSTAILSNDQVAKSIRESKYFSGA</sequence>
<organism evidence="1 2">
    <name type="scientific">Acaryochloris marina (strain MBIC 11017)</name>
    <dbReference type="NCBI Taxonomy" id="329726"/>
    <lineage>
        <taxon>Bacteria</taxon>
        <taxon>Bacillati</taxon>
        <taxon>Cyanobacteriota</taxon>
        <taxon>Cyanophyceae</taxon>
        <taxon>Acaryochloridales</taxon>
        <taxon>Acaryochloridaceae</taxon>
        <taxon>Acaryochloris</taxon>
    </lineage>
</organism>
<gene>
    <name evidence="1" type="ordered locus">AM1_C0336</name>
</gene>